<sequence>MGGHGNGEEVELLAIWFSPYVQRVVWALKMKGIDYEWVELIFRYPKNRNPSLLKHNPVTKRVPVLVHRRRPVVEWLVIVEYVDETWRNNPVLPSDPY</sequence>
<dbReference type="PANTHER" id="PTHR44548:SF3">
    <property type="entry name" value="GST N-TERMINAL DOMAIN-CONTAINING PROTEIN"/>
    <property type="match status" value="1"/>
</dbReference>
<feature type="domain" description="GST N-terminal" evidence="1">
    <location>
        <begin position="8"/>
        <end position="90"/>
    </location>
</feature>
<dbReference type="Proteomes" id="UP000436088">
    <property type="component" value="Unassembled WGS sequence"/>
</dbReference>
<evidence type="ECO:0000313" key="2">
    <source>
        <dbReference type="EMBL" id="KAE8664121.1"/>
    </source>
</evidence>
<accession>A0A6A2WTK9</accession>
<gene>
    <name evidence="2" type="ORF">F3Y22_tig00112856pilonHSYRG00075</name>
</gene>
<dbReference type="PROSITE" id="PS50404">
    <property type="entry name" value="GST_NTER"/>
    <property type="match status" value="1"/>
</dbReference>
<dbReference type="PANTHER" id="PTHR44548">
    <property type="entry name" value="GST N-TERMINAL DOMAIN-CONTAINING PROTEIN"/>
    <property type="match status" value="1"/>
</dbReference>
<dbReference type="GO" id="GO:0016740">
    <property type="term" value="F:transferase activity"/>
    <property type="evidence" value="ECO:0007669"/>
    <property type="project" value="UniProtKB-KW"/>
</dbReference>
<reference evidence="2" key="1">
    <citation type="submission" date="2019-09" db="EMBL/GenBank/DDBJ databases">
        <title>Draft genome information of white flower Hibiscus syriacus.</title>
        <authorList>
            <person name="Kim Y.-M."/>
        </authorList>
    </citation>
    <scope>NUCLEOTIDE SEQUENCE [LARGE SCALE GENOMIC DNA]</scope>
    <source>
        <strain evidence="2">YM2019G1</strain>
    </source>
</reference>
<organism evidence="2 3">
    <name type="scientific">Hibiscus syriacus</name>
    <name type="common">Rose of Sharon</name>
    <dbReference type="NCBI Taxonomy" id="106335"/>
    <lineage>
        <taxon>Eukaryota</taxon>
        <taxon>Viridiplantae</taxon>
        <taxon>Streptophyta</taxon>
        <taxon>Embryophyta</taxon>
        <taxon>Tracheophyta</taxon>
        <taxon>Spermatophyta</taxon>
        <taxon>Magnoliopsida</taxon>
        <taxon>eudicotyledons</taxon>
        <taxon>Gunneridae</taxon>
        <taxon>Pentapetalae</taxon>
        <taxon>rosids</taxon>
        <taxon>malvids</taxon>
        <taxon>Malvales</taxon>
        <taxon>Malvaceae</taxon>
        <taxon>Malvoideae</taxon>
        <taxon>Hibiscus</taxon>
    </lineage>
</organism>
<evidence type="ECO:0000259" key="1">
    <source>
        <dbReference type="PROSITE" id="PS50404"/>
    </source>
</evidence>
<comment type="caution">
    <text evidence="2">The sequence shown here is derived from an EMBL/GenBank/DDBJ whole genome shotgun (WGS) entry which is preliminary data.</text>
</comment>
<dbReference type="Gene3D" id="3.40.30.10">
    <property type="entry name" value="Glutaredoxin"/>
    <property type="match status" value="1"/>
</dbReference>
<dbReference type="InterPro" id="IPR004045">
    <property type="entry name" value="Glutathione_S-Trfase_N"/>
</dbReference>
<dbReference type="AlphaFoldDB" id="A0A6A2WTK9"/>
<dbReference type="SUPFAM" id="SSF52833">
    <property type="entry name" value="Thioredoxin-like"/>
    <property type="match status" value="1"/>
</dbReference>
<dbReference type="EMBL" id="VEPZ02001660">
    <property type="protein sequence ID" value="KAE8664121.1"/>
    <property type="molecule type" value="Genomic_DNA"/>
</dbReference>
<proteinExistence type="predicted"/>
<dbReference type="InterPro" id="IPR036249">
    <property type="entry name" value="Thioredoxin-like_sf"/>
</dbReference>
<evidence type="ECO:0000313" key="3">
    <source>
        <dbReference type="Proteomes" id="UP000436088"/>
    </source>
</evidence>
<dbReference type="Pfam" id="PF13409">
    <property type="entry name" value="GST_N_2"/>
    <property type="match status" value="1"/>
</dbReference>
<protein>
    <submittedName>
        <fullName evidence="2">Glutathione S-transferase</fullName>
    </submittedName>
</protein>
<name>A0A6A2WTK9_HIBSY</name>
<keyword evidence="3" id="KW-1185">Reference proteome</keyword>